<proteinExistence type="predicted"/>
<evidence type="ECO:0000256" key="1">
    <source>
        <dbReference type="SAM" id="MobiDB-lite"/>
    </source>
</evidence>
<sequence>MVSLAAESIVGEDSSVSDDFASVGMLPASMISELTPSTSIAPSELLTNTCSCSSVCSVPSLDPVDSSAIASVGSGSDGSASSPSTTFSSVASSDFSSDSTGSGSSSTTSEDSGSAELDSVCSSVTIAASPCS</sequence>
<organism evidence="2">
    <name type="scientific">Culex pipiens</name>
    <name type="common">House mosquito</name>
    <dbReference type="NCBI Taxonomy" id="7175"/>
    <lineage>
        <taxon>Eukaryota</taxon>
        <taxon>Metazoa</taxon>
        <taxon>Ecdysozoa</taxon>
        <taxon>Arthropoda</taxon>
        <taxon>Hexapoda</taxon>
        <taxon>Insecta</taxon>
        <taxon>Pterygota</taxon>
        <taxon>Neoptera</taxon>
        <taxon>Endopterygota</taxon>
        <taxon>Diptera</taxon>
        <taxon>Nematocera</taxon>
        <taxon>Culicoidea</taxon>
        <taxon>Culicidae</taxon>
        <taxon>Culicinae</taxon>
        <taxon>Culicini</taxon>
        <taxon>Culex</taxon>
        <taxon>Culex</taxon>
    </lineage>
</organism>
<dbReference type="AlphaFoldDB" id="A0A8D8N3Z0"/>
<accession>A0A8D8N3Z0</accession>
<name>A0A8D8N3Z0_CULPI</name>
<dbReference type="EMBL" id="HBUE01243514">
    <property type="protein sequence ID" value="CAG6550630.1"/>
    <property type="molecule type" value="Transcribed_RNA"/>
</dbReference>
<feature type="region of interest" description="Disordered" evidence="1">
    <location>
        <begin position="67"/>
        <end position="119"/>
    </location>
</feature>
<dbReference type="EMBL" id="HBUE01350608">
    <property type="protein sequence ID" value="CAG6602924.1"/>
    <property type="molecule type" value="Transcribed_RNA"/>
</dbReference>
<protein>
    <submittedName>
        <fullName evidence="2">(northern house mosquito) hypothetical protein</fullName>
    </submittedName>
</protein>
<reference evidence="2" key="1">
    <citation type="submission" date="2021-05" db="EMBL/GenBank/DDBJ databases">
        <authorList>
            <person name="Alioto T."/>
            <person name="Alioto T."/>
            <person name="Gomez Garrido J."/>
        </authorList>
    </citation>
    <scope>NUCLEOTIDE SEQUENCE</scope>
</reference>
<feature type="compositionally biased region" description="Low complexity" evidence="1">
    <location>
        <begin position="67"/>
        <end position="115"/>
    </location>
</feature>
<evidence type="ECO:0000313" key="2">
    <source>
        <dbReference type="EMBL" id="CAG6550630.1"/>
    </source>
</evidence>